<name>A0A392VNP5_9FABA</name>
<protein>
    <submittedName>
        <fullName evidence="1">Putative oxidoreductase C1F5.03c-like</fullName>
    </submittedName>
</protein>
<sequence>TGASVAELVLDGHSTIVDLKRFSPARFVGGLA</sequence>
<feature type="non-terminal residue" evidence="1">
    <location>
        <position position="1"/>
    </location>
</feature>
<dbReference type="AlphaFoldDB" id="A0A392VNP5"/>
<dbReference type="EMBL" id="LXQA011231805">
    <property type="protein sequence ID" value="MCI89976.1"/>
    <property type="molecule type" value="Genomic_DNA"/>
</dbReference>
<keyword evidence="2" id="KW-1185">Reference proteome</keyword>
<proteinExistence type="predicted"/>
<dbReference type="Proteomes" id="UP000265520">
    <property type="component" value="Unassembled WGS sequence"/>
</dbReference>
<evidence type="ECO:0000313" key="2">
    <source>
        <dbReference type="Proteomes" id="UP000265520"/>
    </source>
</evidence>
<organism evidence="1 2">
    <name type="scientific">Trifolium medium</name>
    <dbReference type="NCBI Taxonomy" id="97028"/>
    <lineage>
        <taxon>Eukaryota</taxon>
        <taxon>Viridiplantae</taxon>
        <taxon>Streptophyta</taxon>
        <taxon>Embryophyta</taxon>
        <taxon>Tracheophyta</taxon>
        <taxon>Spermatophyta</taxon>
        <taxon>Magnoliopsida</taxon>
        <taxon>eudicotyledons</taxon>
        <taxon>Gunneridae</taxon>
        <taxon>Pentapetalae</taxon>
        <taxon>rosids</taxon>
        <taxon>fabids</taxon>
        <taxon>Fabales</taxon>
        <taxon>Fabaceae</taxon>
        <taxon>Papilionoideae</taxon>
        <taxon>50 kb inversion clade</taxon>
        <taxon>NPAAA clade</taxon>
        <taxon>Hologalegina</taxon>
        <taxon>IRL clade</taxon>
        <taxon>Trifolieae</taxon>
        <taxon>Trifolium</taxon>
    </lineage>
</organism>
<comment type="caution">
    <text evidence="1">The sequence shown here is derived from an EMBL/GenBank/DDBJ whole genome shotgun (WGS) entry which is preliminary data.</text>
</comment>
<evidence type="ECO:0000313" key="1">
    <source>
        <dbReference type="EMBL" id="MCI89976.1"/>
    </source>
</evidence>
<reference evidence="1 2" key="1">
    <citation type="journal article" date="2018" name="Front. Plant Sci.">
        <title>Red Clover (Trifolium pratense) and Zigzag Clover (T. medium) - A Picture of Genomic Similarities and Differences.</title>
        <authorList>
            <person name="Dluhosova J."/>
            <person name="Istvanek J."/>
            <person name="Nedelnik J."/>
            <person name="Repkova J."/>
        </authorList>
    </citation>
    <scope>NUCLEOTIDE SEQUENCE [LARGE SCALE GENOMIC DNA]</scope>
    <source>
        <strain evidence="2">cv. 10/8</strain>
        <tissue evidence="1">Leaf</tissue>
    </source>
</reference>
<accession>A0A392VNP5</accession>